<sequence>MKRYLLLISMLAAFVAESAAREVYRLNDDWTFYFRSENSADDARNITLPHTWNLDALAGNSEYQRTTGNYMRRLYIPADWASKRLFLRFDGVQTVADVFVNGYHVGEHRGGFTAFTFEITGRVKFGAENRLLVVVSNTFQNDVLPTSTEQNVYGGIYRDVDLILTDRVAVSPTVWGTDGLFVEQVSVDDDAVEGRAAVYVSAPKDCQGMITLTVRDPDGYVVVEKTQKNNRTAGEPVTIPFTVDAPRLWSPAAPNLYTVTARVACDSLSDEVTVRTGFRRIAASGRGLLVNGDTVRLHGVALYHDRASVANAFTAADYDEDLAFVHDVGANAVHSVSGPHDQYLYDRLDERGLMAWIDLPLMRSPYLGDVFYFPTERFRANGREQLREIVAQNFNHPSVVMWGIFSLVWQRGDDVTPYIRELHTALKRVDPSRPTVALSNQDGELNTITDLIALKQNVGWMRGTTDDVGYWCETLHKSWGNLLAAPCYGVPGYPSQQDDLLGRPTPGTHWLPERWQTRFHEEYARRIVSDPAFWGEWVNAMFDFGTARGANDRYACGMVTLDRRQKKDIYYLYRTLWNRREPTLYIAERRWRVRPSAEQRIKVYSSGEDPVLLVNGDSVALTKYAEGQFRADCKLLPGENRIEARCGELRDSVALRVGTALKARDFEALRKTKGLRSKD</sequence>
<feature type="domain" description="Glycoside hydrolase family 2 immunoglobulin-like beta-sandwich" evidence="5">
    <location>
        <begin position="189"/>
        <end position="279"/>
    </location>
</feature>
<dbReference type="InterPro" id="IPR013783">
    <property type="entry name" value="Ig-like_fold"/>
</dbReference>
<organism evidence="8 9">
    <name type="scientific">Alistipes communis</name>
    <dbReference type="NCBI Taxonomy" id="2585118"/>
    <lineage>
        <taxon>Bacteria</taxon>
        <taxon>Pseudomonadati</taxon>
        <taxon>Bacteroidota</taxon>
        <taxon>Bacteroidia</taxon>
        <taxon>Bacteroidales</taxon>
        <taxon>Rikenellaceae</taxon>
        <taxon>Alistipes</taxon>
    </lineage>
</organism>
<feature type="chain" id="PRO_5021403478" evidence="4">
    <location>
        <begin position="21"/>
        <end position="679"/>
    </location>
</feature>
<feature type="signal peptide" evidence="4">
    <location>
        <begin position="1"/>
        <end position="20"/>
    </location>
</feature>
<gene>
    <name evidence="8" type="ORF">A5CBH24_13720</name>
</gene>
<dbReference type="RefSeq" id="WP_141412614.1">
    <property type="nucleotide sequence ID" value="NZ_AP019735.1"/>
</dbReference>
<dbReference type="GO" id="GO:0004553">
    <property type="term" value="F:hydrolase activity, hydrolyzing O-glycosyl compounds"/>
    <property type="evidence" value="ECO:0007669"/>
    <property type="project" value="InterPro"/>
</dbReference>
<dbReference type="Pfam" id="PF02837">
    <property type="entry name" value="Glyco_hydro_2_N"/>
    <property type="match status" value="1"/>
</dbReference>
<evidence type="ECO:0000256" key="4">
    <source>
        <dbReference type="SAM" id="SignalP"/>
    </source>
</evidence>
<evidence type="ECO:0000256" key="1">
    <source>
        <dbReference type="ARBA" id="ARBA00007401"/>
    </source>
</evidence>
<proteinExistence type="inferred from homology"/>
<dbReference type="InterPro" id="IPR006102">
    <property type="entry name" value="Ig-like_GH2"/>
</dbReference>
<dbReference type="KEGG" id="acou:A5CBH24_13720"/>
<dbReference type="InterPro" id="IPR017853">
    <property type="entry name" value="GH"/>
</dbReference>
<dbReference type="GeneID" id="78342093"/>
<dbReference type="AlphaFoldDB" id="A0A4Y1WUV7"/>
<dbReference type="SUPFAM" id="SSF49785">
    <property type="entry name" value="Galactose-binding domain-like"/>
    <property type="match status" value="1"/>
</dbReference>
<dbReference type="SUPFAM" id="SSF51445">
    <property type="entry name" value="(Trans)glycosidases"/>
    <property type="match status" value="1"/>
</dbReference>
<keyword evidence="3" id="KW-0326">Glycosidase</keyword>
<evidence type="ECO:0000259" key="5">
    <source>
        <dbReference type="Pfam" id="PF00703"/>
    </source>
</evidence>
<feature type="domain" description="Glycosyl hydrolases family 2 sugar binding" evidence="7">
    <location>
        <begin position="62"/>
        <end position="163"/>
    </location>
</feature>
<feature type="domain" description="Glycoside hydrolase family 2 catalytic" evidence="6">
    <location>
        <begin position="286"/>
        <end position="571"/>
    </location>
</feature>
<reference evidence="9" key="1">
    <citation type="submission" date="2019-06" db="EMBL/GenBank/DDBJ databases">
        <title>Alistipes onderdonkii subsp. vulgaris subsp. nov., Alistipes dispar sp. nov. and Alistipes communis sp. nov., isolated from human faeces, and creation of Alistipes onderdonkii subsp. onderdonkii subsp. nov.</title>
        <authorList>
            <person name="Sakamoto M."/>
            <person name="Ikeyama N."/>
            <person name="Ogata Y."/>
            <person name="Suda W."/>
            <person name="Iino T."/>
            <person name="Hattori M."/>
            <person name="Ohkuma M."/>
        </authorList>
    </citation>
    <scope>NUCLEOTIDE SEQUENCE [LARGE SCALE GENOMIC DNA]</scope>
    <source>
        <strain evidence="9">5CBH24</strain>
    </source>
</reference>
<dbReference type="Pfam" id="PF00703">
    <property type="entry name" value="Glyco_hydro_2"/>
    <property type="match status" value="1"/>
</dbReference>
<evidence type="ECO:0000313" key="9">
    <source>
        <dbReference type="Proteomes" id="UP000318946"/>
    </source>
</evidence>
<dbReference type="InterPro" id="IPR036156">
    <property type="entry name" value="Beta-gal/glucu_dom_sf"/>
</dbReference>
<dbReference type="InterPro" id="IPR006104">
    <property type="entry name" value="Glyco_hydro_2_N"/>
</dbReference>
<dbReference type="Pfam" id="PF02836">
    <property type="entry name" value="Glyco_hydro_2_C"/>
    <property type="match status" value="1"/>
</dbReference>
<dbReference type="PANTHER" id="PTHR42732">
    <property type="entry name" value="BETA-GALACTOSIDASE"/>
    <property type="match status" value="1"/>
</dbReference>
<protein>
    <submittedName>
        <fullName evidence="8">Beta-galactosidase</fullName>
    </submittedName>
</protein>
<dbReference type="GO" id="GO:0005975">
    <property type="term" value="P:carbohydrate metabolic process"/>
    <property type="evidence" value="ECO:0007669"/>
    <property type="project" value="InterPro"/>
</dbReference>
<keyword evidence="4" id="KW-0732">Signal</keyword>
<dbReference type="Gene3D" id="3.20.20.80">
    <property type="entry name" value="Glycosidases"/>
    <property type="match status" value="1"/>
</dbReference>
<dbReference type="SUPFAM" id="SSF49303">
    <property type="entry name" value="beta-Galactosidase/glucuronidase domain"/>
    <property type="match status" value="1"/>
</dbReference>
<evidence type="ECO:0000256" key="3">
    <source>
        <dbReference type="ARBA" id="ARBA00023295"/>
    </source>
</evidence>
<name>A0A4Y1WUV7_9BACT</name>
<keyword evidence="2" id="KW-0378">Hydrolase</keyword>
<evidence type="ECO:0000313" key="8">
    <source>
        <dbReference type="EMBL" id="BBL04059.1"/>
    </source>
</evidence>
<dbReference type="InterPro" id="IPR051913">
    <property type="entry name" value="GH2_Domain-Containing"/>
</dbReference>
<comment type="similarity">
    <text evidence="1">Belongs to the glycosyl hydrolase 2 family.</text>
</comment>
<dbReference type="PANTHER" id="PTHR42732:SF1">
    <property type="entry name" value="BETA-MANNOSIDASE"/>
    <property type="match status" value="1"/>
</dbReference>
<dbReference type="InterPro" id="IPR006103">
    <property type="entry name" value="Glyco_hydro_2_cat"/>
</dbReference>
<dbReference type="Gene3D" id="2.60.40.10">
    <property type="entry name" value="Immunoglobulins"/>
    <property type="match status" value="2"/>
</dbReference>
<dbReference type="EMBL" id="AP019735">
    <property type="protein sequence ID" value="BBL04059.1"/>
    <property type="molecule type" value="Genomic_DNA"/>
</dbReference>
<dbReference type="OrthoDB" id="9801077at2"/>
<keyword evidence="9" id="KW-1185">Reference proteome</keyword>
<evidence type="ECO:0000259" key="7">
    <source>
        <dbReference type="Pfam" id="PF02837"/>
    </source>
</evidence>
<accession>A0A4Y1WUV7</accession>
<evidence type="ECO:0000256" key="2">
    <source>
        <dbReference type="ARBA" id="ARBA00022801"/>
    </source>
</evidence>
<dbReference type="Proteomes" id="UP000318946">
    <property type="component" value="Chromosome"/>
</dbReference>
<dbReference type="InterPro" id="IPR008979">
    <property type="entry name" value="Galactose-bd-like_sf"/>
</dbReference>
<evidence type="ECO:0000259" key="6">
    <source>
        <dbReference type="Pfam" id="PF02836"/>
    </source>
</evidence>
<dbReference type="Gene3D" id="2.60.120.260">
    <property type="entry name" value="Galactose-binding domain-like"/>
    <property type="match status" value="1"/>
</dbReference>